<proteinExistence type="predicted"/>
<keyword evidence="2" id="KW-1185">Reference proteome</keyword>
<organism evidence="1 2">
    <name type="scientific">Paracoccus fistulariae</name>
    <dbReference type="NCBI Taxonomy" id="658446"/>
    <lineage>
        <taxon>Bacteria</taxon>
        <taxon>Pseudomonadati</taxon>
        <taxon>Pseudomonadota</taxon>
        <taxon>Alphaproteobacteria</taxon>
        <taxon>Rhodobacterales</taxon>
        <taxon>Paracoccaceae</taxon>
        <taxon>Paracoccus</taxon>
    </lineage>
</organism>
<name>A0ABY7SLD7_9RHOB</name>
<evidence type="ECO:0000313" key="1">
    <source>
        <dbReference type="EMBL" id="WCR07816.1"/>
    </source>
</evidence>
<gene>
    <name evidence="1" type="ORF">JHX87_03000</name>
</gene>
<sequence>MIADSGFRAAVPISPEILRLLSASLGNNSCDGPMRFGFAHDGDRDLKERRTDTACHPHDLNGRREENQQAESAVSEAFLYRNICATSADPT</sequence>
<dbReference type="Proteomes" id="UP001219349">
    <property type="component" value="Chromosome"/>
</dbReference>
<accession>A0ABY7SLD7</accession>
<evidence type="ECO:0000313" key="2">
    <source>
        <dbReference type="Proteomes" id="UP001219349"/>
    </source>
</evidence>
<dbReference type="RefSeq" id="WP_271886364.1">
    <property type="nucleotide sequence ID" value="NZ_CP067136.1"/>
</dbReference>
<dbReference type="EMBL" id="CP067136">
    <property type="protein sequence ID" value="WCR07816.1"/>
    <property type="molecule type" value="Genomic_DNA"/>
</dbReference>
<protein>
    <submittedName>
        <fullName evidence="1">Uncharacterized protein</fullName>
    </submittedName>
</protein>
<reference evidence="1 2" key="1">
    <citation type="submission" date="2021-01" db="EMBL/GenBank/DDBJ databases">
        <title>Biogeographic distribution of Paracoccus.</title>
        <authorList>
            <person name="Hollensteiner J."/>
            <person name="Leineberger J."/>
            <person name="Brinkhoff T."/>
            <person name="Daniel R."/>
        </authorList>
    </citation>
    <scope>NUCLEOTIDE SEQUENCE [LARGE SCALE GENOMIC DNA]</scope>
    <source>
        <strain evidence="1 2">KCTC 22803</strain>
    </source>
</reference>